<dbReference type="AlphaFoldDB" id="A0A940SJN1"/>
<accession>A0A940SJN1</accession>
<name>A0A940SJN1_9BACI</name>
<gene>
    <name evidence="1" type="ORF">J5Y03_10710</name>
</gene>
<sequence length="118" mass="14344">MQMMEWIDKANYFFNKKDHINFILPIEERFVEIRMLDEQMKLKISNHYPFFTPILGEFNPQLSIQFRENAWESIINGTRRLSLLHKLNDVVYQGNYRLFLLLETIFQYTSVEKNEICC</sequence>
<dbReference type="RefSeq" id="WP_209405427.1">
    <property type="nucleotide sequence ID" value="NZ_JAGIYQ010000006.1"/>
</dbReference>
<proteinExistence type="predicted"/>
<dbReference type="Proteomes" id="UP000682134">
    <property type="component" value="Unassembled WGS sequence"/>
</dbReference>
<reference evidence="1" key="1">
    <citation type="submission" date="2021-04" db="EMBL/GenBank/DDBJ databases">
        <title>Genome seq and assembly of Bacillus sp.</title>
        <authorList>
            <person name="Chhetri G."/>
        </authorList>
    </citation>
    <scope>NUCLEOTIDE SEQUENCE</scope>
    <source>
        <strain evidence="1">RG28</strain>
    </source>
</reference>
<comment type="caution">
    <text evidence="1">The sequence shown here is derived from an EMBL/GenBank/DDBJ whole genome shotgun (WGS) entry which is preliminary data.</text>
</comment>
<evidence type="ECO:0000313" key="2">
    <source>
        <dbReference type="Proteomes" id="UP000682134"/>
    </source>
</evidence>
<keyword evidence="2" id="KW-1185">Reference proteome</keyword>
<dbReference type="EMBL" id="JAGIYQ010000006">
    <property type="protein sequence ID" value="MBP0725641.1"/>
    <property type="molecule type" value="Genomic_DNA"/>
</dbReference>
<organism evidence="1 2">
    <name type="scientific">Gottfriedia endophytica</name>
    <dbReference type="NCBI Taxonomy" id="2820819"/>
    <lineage>
        <taxon>Bacteria</taxon>
        <taxon>Bacillati</taxon>
        <taxon>Bacillota</taxon>
        <taxon>Bacilli</taxon>
        <taxon>Bacillales</taxon>
        <taxon>Bacillaceae</taxon>
        <taxon>Gottfriedia</taxon>
    </lineage>
</organism>
<evidence type="ECO:0000313" key="1">
    <source>
        <dbReference type="EMBL" id="MBP0725641.1"/>
    </source>
</evidence>
<protein>
    <submittedName>
        <fullName evidence="1">Uncharacterized protein</fullName>
    </submittedName>
</protein>